<dbReference type="EMBL" id="BMAU01021322">
    <property type="protein sequence ID" value="GFY13390.1"/>
    <property type="molecule type" value="Genomic_DNA"/>
</dbReference>
<evidence type="ECO:0000313" key="2">
    <source>
        <dbReference type="Proteomes" id="UP000887159"/>
    </source>
</evidence>
<dbReference type="Proteomes" id="UP000887159">
    <property type="component" value="Unassembled WGS sequence"/>
</dbReference>
<sequence>MCVSWAKQKRTATGGVCILLDTTFLVRFIAINTSAELIPKKALEDHIDLVHNITIEKKTRSFDTFKDFKLWKESIEKQTSFLYVKNTGSKSEKTGGKITYFYCHHNGFYNARVDKKRNMKIAGRATRLMETAVQR</sequence>
<dbReference type="InterPro" id="IPR052797">
    <property type="entry name" value="RegFact_GeneExpr_CellDeath"/>
</dbReference>
<name>A0A8X6SKW2_TRICX</name>
<reference evidence="1" key="1">
    <citation type="submission" date="2020-08" db="EMBL/GenBank/DDBJ databases">
        <title>Multicomponent nature underlies the extraordinary mechanical properties of spider dragline silk.</title>
        <authorList>
            <person name="Kono N."/>
            <person name="Nakamura H."/>
            <person name="Mori M."/>
            <person name="Yoshida Y."/>
            <person name="Ohtoshi R."/>
            <person name="Malay A.D."/>
            <person name="Moran D.A.P."/>
            <person name="Tomita M."/>
            <person name="Numata K."/>
            <person name="Arakawa K."/>
        </authorList>
    </citation>
    <scope>NUCLEOTIDE SEQUENCE</scope>
</reference>
<dbReference type="PANTHER" id="PTHR33936:SF25">
    <property type="entry name" value="C2H2-TYPE DOMAIN-CONTAINING PROTEIN"/>
    <property type="match status" value="1"/>
</dbReference>
<dbReference type="PANTHER" id="PTHR33936">
    <property type="entry name" value="PROTEIN CBG17840"/>
    <property type="match status" value="1"/>
</dbReference>
<organism evidence="1 2">
    <name type="scientific">Trichonephila clavipes</name>
    <name type="common">Golden silk orbweaver</name>
    <name type="synonym">Nephila clavipes</name>
    <dbReference type="NCBI Taxonomy" id="2585209"/>
    <lineage>
        <taxon>Eukaryota</taxon>
        <taxon>Metazoa</taxon>
        <taxon>Ecdysozoa</taxon>
        <taxon>Arthropoda</taxon>
        <taxon>Chelicerata</taxon>
        <taxon>Arachnida</taxon>
        <taxon>Araneae</taxon>
        <taxon>Araneomorphae</taxon>
        <taxon>Entelegynae</taxon>
        <taxon>Araneoidea</taxon>
        <taxon>Nephilidae</taxon>
        <taxon>Trichonephila</taxon>
    </lineage>
</organism>
<gene>
    <name evidence="1" type="primary">NCL1_38010</name>
    <name evidence="1" type="ORF">TNCV_1802611</name>
</gene>
<proteinExistence type="predicted"/>
<dbReference type="AlphaFoldDB" id="A0A8X6SKW2"/>
<evidence type="ECO:0000313" key="1">
    <source>
        <dbReference type="EMBL" id="GFY13390.1"/>
    </source>
</evidence>
<accession>A0A8X6SKW2</accession>
<keyword evidence="2" id="KW-1185">Reference proteome</keyword>
<comment type="caution">
    <text evidence="1">The sequence shown here is derived from an EMBL/GenBank/DDBJ whole genome shotgun (WGS) entry which is preliminary data.</text>
</comment>
<protein>
    <submittedName>
        <fullName evidence="1">C2H2-type domain-containing protein</fullName>
    </submittedName>
</protein>